<name>F4RSK8_MELLP</name>
<dbReference type="KEGG" id="mlr:MELLADRAFT_108286"/>
<dbReference type="GeneID" id="18923431"/>
<gene>
    <name evidence="1" type="ORF">MELLADRAFT_108286</name>
</gene>
<proteinExistence type="predicted"/>
<keyword evidence="2" id="KW-1185">Reference proteome</keyword>
<accession>F4RSK8</accession>
<dbReference type="VEuPathDB" id="FungiDB:MELLADRAFT_108286"/>
<reference evidence="2" key="1">
    <citation type="journal article" date="2011" name="Proc. Natl. Acad. Sci. U.S.A.">
        <title>Obligate biotrophy features unraveled by the genomic analysis of rust fungi.</title>
        <authorList>
            <person name="Duplessis S."/>
            <person name="Cuomo C.A."/>
            <person name="Lin Y.-C."/>
            <person name="Aerts A."/>
            <person name="Tisserant E."/>
            <person name="Veneault-Fourrey C."/>
            <person name="Joly D.L."/>
            <person name="Hacquard S."/>
            <person name="Amselem J."/>
            <person name="Cantarel B.L."/>
            <person name="Chiu R."/>
            <person name="Coutinho P.M."/>
            <person name="Feau N."/>
            <person name="Field M."/>
            <person name="Frey P."/>
            <person name="Gelhaye E."/>
            <person name="Goldberg J."/>
            <person name="Grabherr M.G."/>
            <person name="Kodira C.D."/>
            <person name="Kohler A."/>
            <person name="Kuees U."/>
            <person name="Lindquist E.A."/>
            <person name="Lucas S.M."/>
            <person name="Mago R."/>
            <person name="Mauceli E."/>
            <person name="Morin E."/>
            <person name="Murat C."/>
            <person name="Pangilinan J.L."/>
            <person name="Park R."/>
            <person name="Pearson M."/>
            <person name="Quesneville H."/>
            <person name="Rouhier N."/>
            <person name="Sakthikumar S."/>
            <person name="Salamov A.A."/>
            <person name="Schmutz J."/>
            <person name="Selles B."/>
            <person name="Shapiro H."/>
            <person name="Tanguay P."/>
            <person name="Tuskan G.A."/>
            <person name="Henrissat B."/>
            <person name="Van de Peer Y."/>
            <person name="Rouze P."/>
            <person name="Ellis J.G."/>
            <person name="Dodds P.N."/>
            <person name="Schein J.E."/>
            <person name="Zhong S."/>
            <person name="Hamelin R.C."/>
            <person name="Grigoriev I.V."/>
            <person name="Szabo L.J."/>
            <person name="Martin F."/>
        </authorList>
    </citation>
    <scope>NUCLEOTIDE SEQUENCE [LARGE SCALE GENOMIC DNA]</scope>
    <source>
        <strain evidence="2">98AG31 / pathotype 3-4-7</strain>
    </source>
</reference>
<evidence type="ECO:0000313" key="2">
    <source>
        <dbReference type="Proteomes" id="UP000001072"/>
    </source>
</evidence>
<dbReference type="InParanoid" id="F4RSK8"/>
<dbReference type="EMBL" id="GL883117">
    <property type="protein sequence ID" value="EGG04617.1"/>
    <property type="molecule type" value="Genomic_DNA"/>
</dbReference>
<dbReference type="AlphaFoldDB" id="F4RSK8"/>
<evidence type="ECO:0000313" key="1">
    <source>
        <dbReference type="EMBL" id="EGG04617.1"/>
    </source>
</evidence>
<dbReference type="RefSeq" id="XP_007412056.1">
    <property type="nucleotide sequence ID" value="XM_007411994.1"/>
</dbReference>
<sequence length="345" mass="39323">MADIAPPLRAVLLEEHLHIFLPLAHVDAPMPRTNKQNLLEMLALFHPGLRLDPNIAQPTALQLFNLLVRPFIQRMEDFNEETNTSLRKEPLYEWTSCYSDAARGHPIMYLDPPLGIYYNCLSRTSPTILLACELLYLFVHDVKFNRICKRRQLRQSGPHLIEGFSSSNEKAPCSDAILLNFHHHPLQRAKIVLGCCSFCVANNSNLAHYHIHFAKDDIAKHVAKYKYLNKIELEAVENAIYMVQDLHENVFLKLKDSHNVISYCEMLLLSLDPVVIPHRQLYETQLKVARAEHKAIKSEMKCHTKNAADLWAILSIETKRACDYEDAVAAGLVPAPAAEESEESE</sequence>
<organism evidence="2">
    <name type="scientific">Melampsora larici-populina (strain 98AG31 / pathotype 3-4-7)</name>
    <name type="common">Poplar leaf rust fungus</name>
    <dbReference type="NCBI Taxonomy" id="747676"/>
    <lineage>
        <taxon>Eukaryota</taxon>
        <taxon>Fungi</taxon>
        <taxon>Dikarya</taxon>
        <taxon>Basidiomycota</taxon>
        <taxon>Pucciniomycotina</taxon>
        <taxon>Pucciniomycetes</taxon>
        <taxon>Pucciniales</taxon>
        <taxon>Melampsoraceae</taxon>
        <taxon>Melampsora</taxon>
    </lineage>
</organism>
<protein>
    <submittedName>
        <fullName evidence="1">Uncharacterized protein</fullName>
    </submittedName>
</protein>
<dbReference type="Proteomes" id="UP000001072">
    <property type="component" value="Unassembled WGS sequence"/>
</dbReference>
<dbReference type="HOGENOM" id="CLU_804304_0_0_1"/>